<feature type="region of interest" description="Disordered" evidence="6">
    <location>
        <begin position="372"/>
        <end position="403"/>
    </location>
</feature>
<evidence type="ECO:0000256" key="1">
    <source>
        <dbReference type="ARBA" id="ARBA00004167"/>
    </source>
</evidence>
<comment type="similarity">
    <text evidence="2">Belongs to the band 7/mec-2 family. HflK subfamily.</text>
</comment>
<evidence type="ECO:0000259" key="8">
    <source>
        <dbReference type="SMART" id="SM00244"/>
    </source>
</evidence>
<dbReference type="SMART" id="SM00244">
    <property type="entry name" value="PHB"/>
    <property type="match status" value="1"/>
</dbReference>
<keyword evidence="10" id="KW-1185">Reference proteome</keyword>
<sequence length="403" mass="43907">MKILDGFHSRIALAMAGKNPWGSSSGGDDDGGDRSGASGDGDGSDGKPSEDRPKGPRNPWLPQGGRDGERRSASIEDIFKNRGPEGPRRRPGGPGGPGGPNFRMPERPGGKSWVPVIVAVVVLIWIGVTSTHLIGPQQKAVVQTFGAYTRTLDSGLKFTAPFPIETVDVVDVEGVRAVQIPGSQARAKLILTGDQNLVDLSYIVRWNIKNLEQFKFRLAEPEETVNEVAEAAMRATVAEKTLDETFSGQGRAEIELAVRERMQRVLDRYRAGINVLGVEIDKADPPSEVVDAFRDVSVAEQNADAARNQARGYAQQVIANAQGEAEAFDKVYEEYRLAPEVTRRRLYYETMERVLSQTDKTIVETDNVTPYLPLPEVNRRRSTTVTPAQPAQPSTNSNASGSQ</sequence>
<feature type="transmembrane region" description="Helical" evidence="7">
    <location>
        <begin position="113"/>
        <end position="134"/>
    </location>
</feature>
<feature type="region of interest" description="Disordered" evidence="6">
    <location>
        <begin position="17"/>
        <end position="108"/>
    </location>
</feature>
<keyword evidence="5 7" id="KW-0472">Membrane</keyword>
<keyword evidence="4 7" id="KW-1133">Transmembrane helix</keyword>
<evidence type="ECO:0000256" key="2">
    <source>
        <dbReference type="ARBA" id="ARBA00006971"/>
    </source>
</evidence>
<evidence type="ECO:0000256" key="3">
    <source>
        <dbReference type="ARBA" id="ARBA00022692"/>
    </source>
</evidence>
<evidence type="ECO:0000256" key="4">
    <source>
        <dbReference type="ARBA" id="ARBA00022989"/>
    </source>
</evidence>
<dbReference type="GO" id="GO:0006508">
    <property type="term" value="P:proteolysis"/>
    <property type="evidence" value="ECO:0007669"/>
    <property type="project" value="UniProtKB-KW"/>
</dbReference>
<dbReference type="GO" id="GO:0008233">
    <property type="term" value="F:peptidase activity"/>
    <property type="evidence" value="ECO:0007669"/>
    <property type="project" value="UniProtKB-KW"/>
</dbReference>
<gene>
    <name evidence="9" type="ORF">KYN89_12035</name>
</gene>
<feature type="compositionally biased region" description="Basic and acidic residues" evidence="6">
    <location>
        <begin position="66"/>
        <end position="88"/>
    </location>
</feature>
<dbReference type="SUPFAM" id="SSF117892">
    <property type="entry name" value="Band 7/SPFH domain"/>
    <property type="match status" value="1"/>
</dbReference>
<keyword evidence="9" id="KW-0378">Hydrolase</keyword>
<dbReference type="InterPro" id="IPR050710">
    <property type="entry name" value="Band7/mec-2_domain"/>
</dbReference>
<dbReference type="Gene3D" id="3.30.479.30">
    <property type="entry name" value="Band 7 domain"/>
    <property type="match status" value="1"/>
</dbReference>
<dbReference type="RefSeq" id="WP_222825282.1">
    <property type="nucleotide sequence ID" value="NZ_JAHWXP010000003.1"/>
</dbReference>
<keyword evidence="9" id="KW-0645">Protease</keyword>
<dbReference type="InterPro" id="IPR036013">
    <property type="entry name" value="Band_7/SPFH_dom_sf"/>
</dbReference>
<dbReference type="Pfam" id="PF01145">
    <property type="entry name" value="Band_7"/>
    <property type="match status" value="1"/>
</dbReference>
<keyword evidence="3 7" id="KW-0812">Transmembrane</keyword>
<evidence type="ECO:0000313" key="9">
    <source>
        <dbReference type="EMBL" id="MBY8337772.1"/>
    </source>
</evidence>
<proteinExistence type="inferred from homology"/>
<organism evidence="9 10">
    <name type="scientific">Alteriqipengyuania abyssalis</name>
    <dbReference type="NCBI Taxonomy" id="2860200"/>
    <lineage>
        <taxon>Bacteria</taxon>
        <taxon>Pseudomonadati</taxon>
        <taxon>Pseudomonadota</taxon>
        <taxon>Alphaproteobacteria</taxon>
        <taxon>Sphingomonadales</taxon>
        <taxon>Erythrobacteraceae</taxon>
        <taxon>Alteriqipengyuania</taxon>
    </lineage>
</organism>
<protein>
    <submittedName>
        <fullName evidence="9">Protease modulator HflK</fullName>
    </submittedName>
</protein>
<feature type="compositionally biased region" description="Polar residues" evidence="6">
    <location>
        <begin position="383"/>
        <end position="403"/>
    </location>
</feature>
<feature type="compositionally biased region" description="Basic and acidic residues" evidence="6">
    <location>
        <begin position="44"/>
        <end position="54"/>
    </location>
</feature>
<name>A0ABS7PFB4_9SPHN</name>
<dbReference type="CDD" id="cd03404">
    <property type="entry name" value="SPFH_HflK"/>
    <property type="match status" value="1"/>
</dbReference>
<evidence type="ECO:0000256" key="7">
    <source>
        <dbReference type="SAM" id="Phobius"/>
    </source>
</evidence>
<dbReference type="InterPro" id="IPR001107">
    <property type="entry name" value="Band_7"/>
</dbReference>
<feature type="domain" description="Band 7" evidence="8">
    <location>
        <begin position="129"/>
        <end position="297"/>
    </location>
</feature>
<accession>A0ABS7PFB4</accession>
<dbReference type="PANTHER" id="PTHR43327:SF2">
    <property type="entry name" value="MODULATOR OF FTSH PROTEASE HFLK"/>
    <property type="match status" value="1"/>
</dbReference>
<reference evidence="9 10" key="1">
    <citation type="submission" date="2021-07" db="EMBL/GenBank/DDBJ databases">
        <title>Alteriqipengyuania abyssalis NZ-12B nov, sp.nov isolated from deep sea sponge in pacific ocean.</title>
        <authorList>
            <person name="Tareen S."/>
            <person name="Wink J."/>
        </authorList>
    </citation>
    <scope>NUCLEOTIDE SEQUENCE [LARGE SCALE GENOMIC DNA]</scope>
    <source>
        <strain evidence="9 10">NZ-12B</strain>
    </source>
</reference>
<evidence type="ECO:0000256" key="5">
    <source>
        <dbReference type="ARBA" id="ARBA00023136"/>
    </source>
</evidence>
<dbReference type="InterPro" id="IPR010201">
    <property type="entry name" value="HflK"/>
</dbReference>
<comment type="caution">
    <text evidence="9">The sequence shown here is derived from an EMBL/GenBank/DDBJ whole genome shotgun (WGS) entry which is preliminary data.</text>
</comment>
<dbReference type="Proteomes" id="UP000759298">
    <property type="component" value="Unassembled WGS sequence"/>
</dbReference>
<dbReference type="PANTHER" id="PTHR43327">
    <property type="entry name" value="STOMATIN-LIKE PROTEIN 2, MITOCHONDRIAL"/>
    <property type="match status" value="1"/>
</dbReference>
<dbReference type="EMBL" id="JAHWXP010000003">
    <property type="protein sequence ID" value="MBY8337772.1"/>
    <property type="molecule type" value="Genomic_DNA"/>
</dbReference>
<comment type="subcellular location">
    <subcellularLocation>
        <location evidence="1">Membrane</location>
        <topology evidence="1">Single-pass membrane protein</topology>
    </subcellularLocation>
</comment>
<evidence type="ECO:0000256" key="6">
    <source>
        <dbReference type="SAM" id="MobiDB-lite"/>
    </source>
</evidence>
<evidence type="ECO:0000313" key="10">
    <source>
        <dbReference type="Proteomes" id="UP000759298"/>
    </source>
</evidence>